<dbReference type="InterPro" id="IPR026444">
    <property type="entry name" value="Secre_tail"/>
</dbReference>
<accession>A0A1I4YWX1</accession>
<dbReference type="Proteomes" id="UP000198705">
    <property type="component" value="Unassembled WGS sequence"/>
</dbReference>
<evidence type="ECO:0000256" key="1">
    <source>
        <dbReference type="ARBA" id="ARBA00022729"/>
    </source>
</evidence>
<evidence type="ECO:0000256" key="2">
    <source>
        <dbReference type="SAM" id="SignalP"/>
    </source>
</evidence>
<evidence type="ECO:0000259" key="3">
    <source>
        <dbReference type="Pfam" id="PF18962"/>
    </source>
</evidence>
<dbReference type="EMBL" id="FOVN01000001">
    <property type="protein sequence ID" value="SFN42159.1"/>
    <property type="molecule type" value="Genomic_DNA"/>
</dbReference>
<dbReference type="AlphaFoldDB" id="A0A1I4YWX1"/>
<name>A0A1I4YWX1_9FLAO</name>
<gene>
    <name evidence="4" type="ORF">SAMN04487989_101327</name>
</gene>
<dbReference type="STRING" id="649333.SAMN04487989_101327"/>
<dbReference type="RefSeq" id="WP_177208958.1">
    <property type="nucleotide sequence ID" value="NZ_FOVN01000001.1"/>
</dbReference>
<feature type="chain" id="PRO_5011647641" evidence="2">
    <location>
        <begin position="19"/>
        <end position="325"/>
    </location>
</feature>
<proteinExistence type="predicted"/>
<evidence type="ECO:0000313" key="4">
    <source>
        <dbReference type="EMBL" id="SFN42159.1"/>
    </source>
</evidence>
<dbReference type="NCBIfam" id="TIGR04183">
    <property type="entry name" value="Por_Secre_tail"/>
    <property type="match status" value="1"/>
</dbReference>
<feature type="domain" description="Secretion system C-terminal sorting" evidence="3">
    <location>
        <begin position="251"/>
        <end position="324"/>
    </location>
</feature>
<evidence type="ECO:0000313" key="5">
    <source>
        <dbReference type="Proteomes" id="UP000198705"/>
    </source>
</evidence>
<organism evidence="4 5">
    <name type="scientific">Bizionia echini</name>
    <dbReference type="NCBI Taxonomy" id="649333"/>
    <lineage>
        <taxon>Bacteria</taxon>
        <taxon>Pseudomonadati</taxon>
        <taxon>Bacteroidota</taxon>
        <taxon>Flavobacteriia</taxon>
        <taxon>Flavobacteriales</taxon>
        <taxon>Flavobacteriaceae</taxon>
        <taxon>Bizionia</taxon>
    </lineage>
</organism>
<keyword evidence="1 2" id="KW-0732">Signal</keyword>
<sequence>MKTKLLFFTLLTTCIVYAQVGNGFENVPGVTFNAVGGSCQYFDFNTSTIHTLANYNAPCGLIYVTEPSSGSTLGYSITLDPTAPNGPSGFSDGDFFGVGTSAFFTTEINLAPPEGSQAFFMEDPDGNITMTFDPVDLSGTTNPQFSMQYILEATSWELEDFLKITIQFANCASSTLTLIDTTGSDIDDLNIEDVWNTLSADLTAYVGCSAQLIIEFSSNSAAEELGLDAISFSAGMTLSTSNLMLEEAFAIYPNPSNGLVTIKNNGMAIQTVMISDINGRQIEKINLNGTTTHTTLDLRKKVSSGMYFITLTSGNRTIIKKIIVQ</sequence>
<feature type="signal peptide" evidence="2">
    <location>
        <begin position="1"/>
        <end position="18"/>
    </location>
</feature>
<dbReference type="Pfam" id="PF18962">
    <property type="entry name" value="Por_Secre_tail"/>
    <property type="match status" value="1"/>
</dbReference>
<protein>
    <submittedName>
        <fullName evidence="4">Por secretion system C-terminal sorting domain-containing protein</fullName>
    </submittedName>
</protein>
<reference evidence="5" key="1">
    <citation type="submission" date="2016-10" db="EMBL/GenBank/DDBJ databases">
        <authorList>
            <person name="Varghese N."/>
            <person name="Submissions S."/>
        </authorList>
    </citation>
    <scope>NUCLEOTIDE SEQUENCE [LARGE SCALE GENOMIC DNA]</scope>
    <source>
        <strain evidence="5">DSM 23925</strain>
    </source>
</reference>
<keyword evidence="5" id="KW-1185">Reference proteome</keyword>